<reference evidence="9" key="1">
    <citation type="submission" date="2025-08" db="UniProtKB">
        <authorList>
            <consortium name="RefSeq"/>
        </authorList>
    </citation>
    <scope>IDENTIFICATION</scope>
</reference>
<name>A0A8B7ZYB8_ACAPL</name>
<dbReference type="InterPro" id="IPR026059">
    <property type="entry name" value="Rab3GAP2"/>
</dbReference>
<accession>A0A8B7ZYB8</accession>
<dbReference type="RefSeq" id="XP_022108561.1">
    <property type="nucleotide sequence ID" value="XM_022252869.1"/>
</dbReference>
<evidence type="ECO:0000259" key="6">
    <source>
        <dbReference type="Pfam" id="PF14655"/>
    </source>
</evidence>
<dbReference type="InterPro" id="IPR029257">
    <property type="entry name" value="RAB3GAP2_C"/>
</dbReference>
<feature type="domain" description="Rab3GAP regulatory subunit C-terminal" evidence="7">
    <location>
        <begin position="806"/>
        <end position="1027"/>
    </location>
</feature>
<keyword evidence="8" id="KW-1185">Reference proteome</keyword>
<evidence type="ECO:0000256" key="2">
    <source>
        <dbReference type="ARBA" id="ARBA00008153"/>
    </source>
</evidence>
<feature type="domain" description="Rab3GAP regulatory subunit C-terminal" evidence="7">
    <location>
        <begin position="1086"/>
        <end position="1442"/>
    </location>
</feature>
<feature type="compositionally biased region" description="Basic and acidic residues" evidence="5">
    <location>
        <begin position="896"/>
        <end position="910"/>
    </location>
</feature>
<dbReference type="Pfam" id="PF14656">
    <property type="entry name" value="RAB3GAP2_C"/>
    <property type="match status" value="2"/>
</dbReference>
<feature type="domain" description="Rab3-GAP regulatory subunit N-terminal" evidence="6">
    <location>
        <begin position="67"/>
        <end position="497"/>
    </location>
</feature>
<dbReference type="InterPro" id="IPR032839">
    <property type="entry name" value="RAB3GAP_N"/>
</dbReference>
<comment type="similarity">
    <text evidence="2">Belongs to the Rab3-GAP regulatory subunit family.</text>
</comment>
<evidence type="ECO:0000313" key="9">
    <source>
        <dbReference type="RefSeq" id="XP_022108561.1"/>
    </source>
</evidence>
<dbReference type="PANTHER" id="PTHR12472">
    <property type="entry name" value="RAB3-GAP REGULATORY DOMAIN"/>
    <property type="match status" value="1"/>
</dbReference>
<feature type="compositionally biased region" description="Gly residues" evidence="5">
    <location>
        <begin position="730"/>
        <end position="739"/>
    </location>
</feature>
<evidence type="ECO:0000259" key="7">
    <source>
        <dbReference type="Pfam" id="PF14656"/>
    </source>
</evidence>
<keyword evidence="4" id="KW-0963">Cytoplasm</keyword>
<dbReference type="PANTHER" id="PTHR12472:SF0">
    <property type="entry name" value="RAB3 GTPASE-ACTIVATING PROTEIN NON-CATALYTIC SUBUNIT"/>
    <property type="match status" value="1"/>
</dbReference>
<evidence type="ECO:0000256" key="5">
    <source>
        <dbReference type="SAM" id="MobiDB-lite"/>
    </source>
</evidence>
<feature type="region of interest" description="Disordered" evidence="5">
    <location>
        <begin position="888"/>
        <end position="924"/>
    </location>
</feature>
<keyword evidence="3" id="KW-0343">GTPase activation</keyword>
<dbReference type="CTD" id="25782"/>
<gene>
    <name evidence="9" type="primary">LOC110988910</name>
</gene>
<feature type="region of interest" description="Disordered" evidence="5">
    <location>
        <begin position="729"/>
        <end position="753"/>
    </location>
</feature>
<protein>
    <submittedName>
        <fullName evidence="9">Rab3 GTPase-activating protein non-catalytic subunit-like</fullName>
    </submittedName>
</protein>
<comment type="subcellular location">
    <subcellularLocation>
        <location evidence="1">Cytoplasm</location>
    </subcellularLocation>
</comment>
<proteinExistence type="inferred from homology"/>
<dbReference type="OMA" id="SWCGELE"/>
<dbReference type="OrthoDB" id="2019917at2759"/>
<sequence>MSCVLSNVGCFEDISAVRKFLIPNNKVSETVDLGKSYGWDDADWSWNQEDEEEGETSEGKKDDQEAWLQECSVSLSPTSDLMVLAYEEKAVFLQQRWDPRDEDGIDYRYHIIYKGTLNQDEGECVTSVLCIPLASQKRSSQGAPDWTCVVVGFTTGYVRMYTETGALLLSQLLHEDPILKLKCRTYETPRYPGIAEQQEELTILYPSALVTIDGFSLFQSLRACRNQLARAAASGSDQIQPPPLAYKKWGLVRQDAITDHVSCGVVTPCAFDQLNADSIINGYTASVKATPPAASRYVTTGVGPYVGFFYALEGSSQPLLSDVAMAMASKLKSAFLSAASGWFGIGSGRQGTEDQMGASRHRPKVEPATSLPIRFGLPDLRRSGDSLLLSPGTNLAVTTDSFGRVILIDLVRGIAVRMWKGYRDAQCGWISVTEDLLRDKSDPVASKAQRQRTRQYGARVALFLVIYAPRRGILEIWNTQQGPRVAAFNVPKSCQLLCPGYGTMGLNSLSLQDSRTRPHTLQCCLIQADGFVRTISVPFHLALSDKNSKRAHDLHLVKKLCGLLHHRATVKEPLDEAITAILVDIKISSYKQQALEKVLLARGMSPLVLLRVVRSLSSHLRAQGPDCLDYEGQCLLRYCSLQEELLQVYTKLQGLHSLQEISGPSDEASTKELATALDIPPEDISSWHQQIITYLDVAHHSKVHFASDYQMEASAFLGCFQSYVEHQGTKKGGQDGGGGETEDREEAGGASRGDELRMRLKLKPSLTEEYSVKLGLFLYGACLRGDCPAHDLCAIIKKIDISSEELTILLFKVWLQNEQDLLRPVSHTLNLHCLLGALCHVTGQSRQGNCWQEVQGLLSHSERVGAALMAAVVARRVAVETRGQLELGNKSLESTETNKADSSDTPRMRSQDSGGSPMDVDTPSSDWVDVTFDTEVWDQLARRLEDMLALSCLVHAKPREGSFSNPGRAHSKAWSASQDTGAIVSEGQVIEVSINKILEGGKGVIAEYVARWVAQQGVPPSFLSNCSGSNHAFGGASSDGMILDDDARQVQVFLGGGMYMVQIVYSIFDSLHHFMERRCVICCQITDLLKSALGHLQTIRNPLLQHGIASMMWHTFTVKRVSSTAFLIDKIGKAPKDRLCRKDVGISDVSLESFIGLCCELLDMIYVVETESSLVPSLEMEELWQDIQGPTPLAELAVSQPLPNHYMVDLHKQLTTSLHAILVFNIKSIKPLKVLFDYKARNAFFRDLDAPVMQPTGEVDQGLQRNREQFMMRIITAAVESLPPNHSVDPKDAEPICQSPPIMPSSPGPLDIRRLRRSHPAHTWPGTAVQLAIAFGSDVDGLKRHHVCELYKSGYDAIGQEVLVTVTDHTQMAIGLINVIGLRLAQVFILDVNPASVARQSSLPASLMTWLKVLAKDSNLRCPHPPIPDTAHLVSKAVGLLPETHPQYALGLQLVEAVGSLT</sequence>
<dbReference type="KEGG" id="aplc:110988910"/>
<dbReference type="GeneID" id="110988910"/>
<dbReference type="GO" id="GO:0005737">
    <property type="term" value="C:cytoplasm"/>
    <property type="evidence" value="ECO:0007669"/>
    <property type="project" value="UniProtKB-SubCell"/>
</dbReference>
<evidence type="ECO:0000256" key="1">
    <source>
        <dbReference type="ARBA" id="ARBA00004496"/>
    </source>
</evidence>
<feature type="compositionally biased region" description="Acidic residues" evidence="5">
    <location>
        <begin position="44"/>
        <end position="56"/>
    </location>
</feature>
<evidence type="ECO:0000256" key="3">
    <source>
        <dbReference type="ARBA" id="ARBA00022468"/>
    </source>
</evidence>
<feature type="region of interest" description="Disordered" evidence="5">
    <location>
        <begin position="44"/>
        <end position="65"/>
    </location>
</feature>
<organism evidence="8 9">
    <name type="scientific">Acanthaster planci</name>
    <name type="common">Crown-of-thorns starfish</name>
    <dbReference type="NCBI Taxonomy" id="133434"/>
    <lineage>
        <taxon>Eukaryota</taxon>
        <taxon>Metazoa</taxon>
        <taxon>Echinodermata</taxon>
        <taxon>Eleutherozoa</taxon>
        <taxon>Asterozoa</taxon>
        <taxon>Asteroidea</taxon>
        <taxon>Valvatacea</taxon>
        <taxon>Valvatida</taxon>
        <taxon>Acanthasteridae</taxon>
        <taxon>Acanthaster</taxon>
    </lineage>
</organism>
<dbReference type="Proteomes" id="UP000694845">
    <property type="component" value="Unplaced"/>
</dbReference>
<dbReference type="Pfam" id="PF14655">
    <property type="entry name" value="RAB3GAP2_N"/>
    <property type="match status" value="1"/>
</dbReference>
<evidence type="ECO:0000313" key="8">
    <source>
        <dbReference type="Proteomes" id="UP000694845"/>
    </source>
</evidence>
<dbReference type="GO" id="GO:0005096">
    <property type="term" value="F:GTPase activator activity"/>
    <property type="evidence" value="ECO:0007669"/>
    <property type="project" value="UniProtKB-KW"/>
</dbReference>
<evidence type="ECO:0000256" key="4">
    <source>
        <dbReference type="ARBA" id="ARBA00022490"/>
    </source>
</evidence>